<proteinExistence type="predicted"/>
<evidence type="ECO:0008006" key="7">
    <source>
        <dbReference type="Google" id="ProtNLM"/>
    </source>
</evidence>
<evidence type="ECO:0000256" key="3">
    <source>
        <dbReference type="PROSITE-ProRule" id="PRU00023"/>
    </source>
</evidence>
<feature type="region of interest" description="Disordered" evidence="4">
    <location>
        <begin position="507"/>
        <end position="557"/>
    </location>
</feature>
<dbReference type="SUPFAM" id="SSF48403">
    <property type="entry name" value="Ankyrin repeat"/>
    <property type="match status" value="1"/>
</dbReference>
<feature type="repeat" description="ANK" evidence="3">
    <location>
        <begin position="359"/>
        <end position="391"/>
    </location>
</feature>
<evidence type="ECO:0000256" key="2">
    <source>
        <dbReference type="ARBA" id="ARBA00023043"/>
    </source>
</evidence>
<dbReference type="Proteomes" id="UP000198406">
    <property type="component" value="Unassembled WGS sequence"/>
</dbReference>
<dbReference type="SMART" id="SM00248">
    <property type="entry name" value="ANK"/>
    <property type="match status" value="6"/>
</dbReference>
<sequence length="684" mass="75101">MNTDWSPGTYTATDESQPVLEKQQRSFCFLLSELSYFLTDRVDSRESLQHTDSCIEVCAEAERLFRDASTVLTSTRPPNNFVVYEDGRTVSREDGAQDETAPVFDGGVANATPPHPLVDASGGSSGGAGSILHLACALDIPLVLAFLLAMGGDARASHTAFRRLMIHEAACNGSVQCLTLLLELGQQYAENEGNDVSSRIRNTRFPFIPRRLDSSQALAPIYTYAAHPELFMSDFENSIYFDKVASKPKCDFMTLLRLFRDLSRQVQAGTIDELAAARLIMENATLSKQSELSLARSCGFRTNSDCFSRRPFPRRGDSAGTSDGHGNTPLHWAAFKNETQCVSLLLKFNADPNARAHPSGWTPLHDAAYSNSKETIELLLDAGADVDARANSGATPLCFASQENASDATALLLSRGADLGARCSAGPGSDDAQLGGPHNRFSGYTPLHYCAHYNAHRAARVLLRHHTARKAMEIPDLSDRLPIHVAVARGSSNVLRELLHAGVKVETRRFPSSSSNGGDRDARSRSPSQPRSPPRPETPVRRESLVPRTNTPVSSPLLLSMIPQQPITSSKPWNCLTQRSIDECKELIAQAESHWSAERHMLFTPADRKAVLTVLLVGKHLELKGTGIFLDLWPLILSCCGRGWFDDEESVDDEKDSLFDMEDDVDMYVNDDNVNDDELSIPRL</sequence>
<dbReference type="PANTHER" id="PTHR24178">
    <property type="entry name" value="MOLTING PROTEIN MLT-4"/>
    <property type="match status" value="1"/>
</dbReference>
<dbReference type="PRINTS" id="PR01415">
    <property type="entry name" value="ANKYRIN"/>
</dbReference>
<dbReference type="AlphaFoldDB" id="A0A1Z5K7U7"/>
<dbReference type="OrthoDB" id="38351at2759"/>
<dbReference type="Gene3D" id="1.25.40.20">
    <property type="entry name" value="Ankyrin repeat-containing domain"/>
    <property type="match status" value="1"/>
</dbReference>
<dbReference type="PROSITE" id="PS50088">
    <property type="entry name" value="ANK_REPEAT"/>
    <property type="match status" value="4"/>
</dbReference>
<evidence type="ECO:0000256" key="4">
    <source>
        <dbReference type="SAM" id="MobiDB-lite"/>
    </source>
</evidence>
<dbReference type="PROSITE" id="PS50297">
    <property type="entry name" value="ANK_REP_REGION"/>
    <property type="match status" value="4"/>
</dbReference>
<dbReference type="InterPro" id="IPR002110">
    <property type="entry name" value="Ankyrin_rpt"/>
</dbReference>
<comment type="caution">
    <text evidence="5">The sequence shown here is derived from an EMBL/GenBank/DDBJ whole genome shotgun (WGS) entry which is preliminary data.</text>
</comment>
<keyword evidence="1" id="KW-0677">Repeat</keyword>
<reference evidence="5 6" key="1">
    <citation type="journal article" date="2015" name="Plant Cell">
        <title>Oil accumulation by the oleaginous diatom Fistulifera solaris as revealed by the genome and transcriptome.</title>
        <authorList>
            <person name="Tanaka T."/>
            <person name="Maeda Y."/>
            <person name="Veluchamy A."/>
            <person name="Tanaka M."/>
            <person name="Abida H."/>
            <person name="Marechal E."/>
            <person name="Bowler C."/>
            <person name="Muto M."/>
            <person name="Sunaga Y."/>
            <person name="Tanaka M."/>
            <person name="Yoshino T."/>
            <person name="Taniguchi T."/>
            <person name="Fukuda Y."/>
            <person name="Nemoto M."/>
            <person name="Matsumoto M."/>
            <person name="Wong P.S."/>
            <person name="Aburatani S."/>
            <person name="Fujibuchi W."/>
        </authorList>
    </citation>
    <scope>NUCLEOTIDE SEQUENCE [LARGE SCALE GENOMIC DNA]</scope>
    <source>
        <strain evidence="5 6">JPCC DA0580</strain>
    </source>
</reference>
<evidence type="ECO:0000313" key="6">
    <source>
        <dbReference type="Proteomes" id="UP000198406"/>
    </source>
</evidence>
<dbReference type="Pfam" id="PF12796">
    <property type="entry name" value="Ank_2"/>
    <property type="match status" value="2"/>
</dbReference>
<dbReference type="EMBL" id="BDSP01000182">
    <property type="protein sequence ID" value="GAX22329.1"/>
    <property type="molecule type" value="Genomic_DNA"/>
</dbReference>
<feature type="repeat" description="ANK" evidence="3">
    <location>
        <begin position="325"/>
        <end position="357"/>
    </location>
</feature>
<keyword evidence="6" id="KW-1185">Reference proteome</keyword>
<feature type="repeat" description="ANK" evidence="3">
    <location>
        <begin position="478"/>
        <end position="510"/>
    </location>
</feature>
<protein>
    <recommendedName>
        <fullName evidence="7">Cortactin-binding protein 2</fullName>
    </recommendedName>
</protein>
<evidence type="ECO:0000256" key="1">
    <source>
        <dbReference type="ARBA" id="ARBA00022737"/>
    </source>
</evidence>
<evidence type="ECO:0000313" key="5">
    <source>
        <dbReference type="EMBL" id="GAX22329.1"/>
    </source>
</evidence>
<organism evidence="5 6">
    <name type="scientific">Fistulifera solaris</name>
    <name type="common">Oleaginous diatom</name>
    <dbReference type="NCBI Taxonomy" id="1519565"/>
    <lineage>
        <taxon>Eukaryota</taxon>
        <taxon>Sar</taxon>
        <taxon>Stramenopiles</taxon>
        <taxon>Ochrophyta</taxon>
        <taxon>Bacillariophyta</taxon>
        <taxon>Bacillariophyceae</taxon>
        <taxon>Bacillariophycidae</taxon>
        <taxon>Naviculales</taxon>
        <taxon>Naviculaceae</taxon>
        <taxon>Fistulifera</taxon>
    </lineage>
</organism>
<accession>A0A1Z5K7U7</accession>
<keyword evidence="2 3" id="KW-0040">ANK repeat</keyword>
<dbReference type="InterPro" id="IPR036770">
    <property type="entry name" value="Ankyrin_rpt-contain_sf"/>
</dbReference>
<dbReference type="InParanoid" id="A0A1Z5K7U7"/>
<name>A0A1Z5K7U7_FISSO</name>
<feature type="repeat" description="ANK" evidence="3">
    <location>
        <begin position="392"/>
        <end position="424"/>
    </location>
</feature>
<gene>
    <name evidence="5" type="ORF">FisN_3Hh465</name>
</gene>